<feature type="domain" description="Mandelate racemase/muconate lactonizing enzyme C-terminal" evidence="4">
    <location>
        <begin position="154"/>
        <end position="251"/>
    </location>
</feature>
<organism evidence="5 6">
    <name type="scientific">Fimbriiglobus ruber</name>
    <dbReference type="NCBI Taxonomy" id="1908690"/>
    <lineage>
        <taxon>Bacteria</taxon>
        <taxon>Pseudomonadati</taxon>
        <taxon>Planctomycetota</taxon>
        <taxon>Planctomycetia</taxon>
        <taxon>Gemmatales</taxon>
        <taxon>Gemmataceae</taxon>
        <taxon>Fimbriiglobus</taxon>
    </lineage>
</organism>
<evidence type="ECO:0000313" key="5">
    <source>
        <dbReference type="EMBL" id="OWK34874.1"/>
    </source>
</evidence>
<keyword evidence="2" id="KW-0479">Metal-binding</keyword>
<dbReference type="GO" id="GO:0016052">
    <property type="term" value="P:carbohydrate catabolic process"/>
    <property type="evidence" value="ECO:0007669"/>
    <property type="project" value="TreeGrafter"/>
</dbReference>
<dbReference type="Proteomes" id="UP000214646">
    <property type="component" value="Unassembled WGS sequence"/>
</dbReference>
<dbReference type="SMART" id="SM00922">
    <property type="entry name" value="MR_MLE"/>
    <property type="match status" value="1"/>
</dbReference>
<evidence type="ECO:0000256" key="2">
    <source>
        <dbReference type="ARBA" id="ARBA00022723"/>
    </source>
</evidence>
<evidence type="ECO:0000256" key="3">
    <source>
        <dbReference type="ARBA" id="ARBA00022842"/>
    </source>
</evidence>
<dbReference type="Pfam" id="PF02746">
    <property type="entry name" value="MR_MLE_N"/>
    <property type="match status" value="1"/>
</dbReference>
<dbReference type="InterPro" id="IPR013341">
    <property type="entry name" value="Mandelate_racemase_N_dom"/>
</dbReference>
<dbReference type="CDD" id="cd03316">
    <property type="entry name" value="MR_like"/>
    <property type="match status" value="1"/>
</dbReference>
<dbReference type="Gene3D" id="3.20.20.120">
    <property type="entry name" value="Enolase-like C-terminal domain"/>
    <property type="match status" value="1"/>
</dbReference>
<dbReference type="PANTHER" id="PTHR13794">
    <property type="entry name" value="ENOLASE SUPERFAMILY, MANDELATE RACEMASE"/>
    <property type="match status" value="1"/>
</dbReference>
<gene>
    <name evidence="5" type="ORF">FRUB_09716</name>
</gene>
<dbReference type="InterPro" id="IPR029017">
    <property type="entry name" value="Enolase-like_N"/>
</dbReference>
<keyword evidence="6" id="KW-1185">Reference proteome</keyword>
<dbReference type="GO" id="GO:0009063">
    <property type="term" value="P:amino acid catabolic process"/>
    <property type="evidence" value="ECO:0007669"/>
    <property type="project" value="InterPro"/>
</dbReference>
<proteinExistence type="predicted"/>
<dbReference type="InterPro" id="IPR036849">
    <property type="entry name" value="Enolase-like_C_sf"/>
</dbReference>
<dbReference type="Pfam" id="PF13378">
    <property type="entry name" value="MR_MLE_C"/>
    <property type="match status" value="1"/>
</dbReference>
<evidence type="ECO:0000313" key="6">
    <source>
        <dbReference type="Proteomes" id="UP000214646"/>
    </source>
</evidence>
<dbReference type="InterPro" id="IPR046945">
    <property type="entry name" value="RHMD-like"/>
</dbReference>
<dbReference type="InterPro" id="IPR029065">
    <property type="entry name" value="Enolase_C-like"/>
</dbReference>
<dbReference type="SUPFAM" id="SSF51604">
    <property type="entry name" value="Enolase C-terminal domain-like"/>
    <property type="match status" value="1"/>
</dbReference>
<dbReference type="GO" id="GO:0000287">
    <property type="term" value="F:magnesium ion binding"/>
    <property type="evidence" value="ECO:0007669"/>
    <property type="project" value="TreeGrafter"/>
</dbReference>
<dbReference type="EMBL" id="NIDE01000019">
    <property type="protein sequence ID" value="OWK34874.1"/>
    <property type="molecule type" value="Genomic_DNA"/>
</dbReference>
<evidence type="ECO:0000256" key="1">
    <source>
        <dbReference type="ARBA" id="ARBA00001946"/>
    </source>
</evidence>
<comment type="cofactor">
    <cofactor evidence="1">
        <name>Mg(2+)</name>
        <dbReference type="ChEBI" id="CHEBI:18420"/>
    </cofactor>
</comment>
<dbReference type="SUPFAM" id="SSF54826">
    <property type="entry name" value="Enolase N-terminal domain-like"/>
    <property type="match status" value="1"/>
</dbReference>
<evidence type="ECO:0000259" key="4">
    <source>
        <dbReference type="SMART" id="SM00922"/>
    </source>
</evidence>
<dbReference type="AlphaFoldDB" id="A0A225D5G6"/>
<sequence>MRITTITTDHLRVPLPKRGKISLISAQPRTSGGPEFVDLILARIETDTGTTGLGFTYLLGPGSAVVRALLETELAPLMTGENPHDTDRLLGKAEAHFRAAGFAGLPARAYSAIDIALWDLKARSAGVPLYQLLGGARAATPYFISDGAGTTWDAGDVVKGVKPAIKQGAMGVRVEIGGGDVNADAEQVRELHDALGDEAWLGVSAGGRYDLNTALALAHFFDDQGIDWFEDPIPAADFSGYARIADRLEVLLAVGATFDRREDFYRVIRDGLARVVRPDPCRLGGITPVLKIAAAAEAYHVAVSPVRTPEIGVHLACALTAAPHADSVSWFHEVFNGGPKVENGKLVPPTEPGLGLTVNAEAVAKLRV</sequence>
<accession>A0A225D5G6</accession>
<dbReference type="PROSITE" id="PS00908">
    <property type="entry name" value="MR_MLE_1"/>
    <property type="match status" value="1"/>
</dbReference>
<comment type="caution">
    <text evidence="5">The sequence shown here is derived from an EMBL/GenBank/DDBJ whole genome shotgun (WGS) entry which is preliminary data.</text>
</comment>
<keyword evidence="3" id="KW-0460">Magnesium</keyword>
<dbReference type="Gene3D" id="3.30.390.10">
    <property type="entry name" value="Enolase-like, N-terminal domain"/>
    <property type="match status" value="1"/>
</dbReference>
<dbReference type="InterPro" id="IPR013342">
    <property type="entry name" value="Mandelate_racemase_C"/>
</dbReference>
<dbReference type="InterPro" id="IPR018110">
    <property type="entry name" value="Mandel_Rmase/mucon_lact_enz_CS"/>
</dbReference>
<name>A0A225D5G6_9BACT</name>
<dbReference type="GO" id="GO:0016836">
    <property type="term" value="F:hydro-lyase activity"/>
    <property type="evidence" value="ECO:0007669"/>
    <property type="project" value="TreeGrafter"/>
</dbReference>
<dbReference type="PANTHER" id="PTHR13794:SF58">
    <property type="entry name" value="MITOCHONDRIAL ENOLASE SUPERFAMILY MEMBER 1"/>
    <property type="match status" value="1"/>
</dbReference>
<protein>
    <submittedName>
        <fullName evidence="5">Mandelate racemase</fullName>
    </submittedName>
</protein>
<reference evidence="6" key="1">
    <citation type="submission" date="2017-06" db="EMBL/GenBank/DDBJ databases">
        <title>Genome analysis of Fimbriiglobus ruber SP5, the first member of the order Planctomycetales with confirmed chitinolytic capability.</title>
        <authorList>
            <person name="Ravin N.V."/>
            <person name="Rakitin A.L."/>
            <person name="Ivanova A.A."/>
            <person name="Beletsky A.V."/>
            <person name="Kulichevskaya I.S."/>
            <person name="Mardanov A.V."/>
            <person name="Dedysh S.N."/>
        </authorList>
    </citation>
    <scope>NUCLEOTIDE SEQUENCE [LARGE SCALE GENOMIC DNA]</scope>
    <source>
        <strain evidence="6">SP5</strain>
    </source>
</reference>